<protein>
    <submittedName>
        <fullName evidence="2">Uncharacterized protein</fullName>
    </submittedName>
</protein>
<evidence type="ECO:0000256" key="1">
    <source>
        <dbReference type="SAM" id="MobiDB-lite"/>
    </source>
</evidence>
<dbReference type="Proteomes" id="UP000313359">
    <property type="component" value="Unassembled WGS sequence"/>
</dbReference>
<organism evidence="2 3">
    <name type="scientific">Lentinus tigrinus ALCF2SS1-6</name>
    <dbReference type="NCBI Taxonomy" id="1328759"/>
    <lineage>
        <taxon>Eukaryota</taxon>
        <taxon>Fungi</taxon>
        <taxon>Dikarya</taxon>
        <taxon>Basidiomycota</taxon>
        <taxon>Agaricomycotina</taxon>
        <taxon>Agaricomycetes</taxon>
        <taxon>Polyporales</taxon>
        <taxon>Polyporaceae</taxon>
        <taxon>Lentinus</taxon>
    </lineage>
</organism>
<feature type="compositionally biased region" description="Low complexity" evidence="1">
    <location>
        <begin position="179"/>
        <end position="193"/>
    </location>
</feature>
<dbReference type="OrthoDB" id="10392585at2759"/>
<sequence>MLLTELAVVMLAVIGLTITMLKQAWNKLSDKRSWVSLVPRFLRADVDESPLPPFASGTRPDTSYPIFDKTPGDDPFVRDDFIFALVKLAKQHLDPVQSQEYHRRLLGLVADDEAVALGCAMIPQHERHRPARTPEPSVSSLWSHVPSHTSPGPQVPLGSQAGATFSFGMPPGSQPNPPMRSTSSRRPSRPLSRQHAFRGAWNADTFFNPVWWLNPRDDSASTSGPALEQWMHSVRIIKRDYARASYGATNTQGEDDVAASWRASFRLAFPAFDILRPGEDPTQSTRWPGFHA</sequence>
<dbReference type="AlphaFoldDB" id="A0A5C2RPM8"/>
<evidence type="ECO:0000313" key="3">
    <source>
        <dbReference type="Proteomes" id="UP000313359"/>
    </source>
</evidence>
<name>A0A5C2RPM8_9APHY</name>
<feature type="region of interest" description="Disordered" evidence="1">
    <location>
        <begin position="52"/>
        <end position="71"/>
    </location>
</feature>
<reference evidence="2" key="1">
    <citation type="journal article" date="2018" name="Genome Biol. Evol.">
        <title>Genomics and development of Lentinus tigrinus, a white-rot wood-decaying mushroom with dimorphic fruiting bodies.</title>
        <authorList>
            <person name="Wu B."/>
            <person name="Xu Z."/>
            <person name="Knudson A."/>
            <person name="Carlson A."/>
            <person name="Chen N."/>
            <person name="Kovaka S."/>
            <person name="LaButti K."/>
            <person name="Lipzen A."/>
            <person name="Pennachio C."/>
            <person name="Riley R."/>
            <person name="Schakwitz W."/>
            <person name="Umezawa K."/>
            <person name="Ohm R.A."/>
            <person name="Grigoriev I.V."/>
            <person name="Nagy L.G."/>
            <person name="Gibbons J."/>
            <person name="Hibbett D."/>
        </authorList>
    </citation>
    <scope>NUCLEOTIDE SEQUENCE [LARGE SCALE GENOMIC DNA]</scope>
    <source>
        <strain evidence="2">ALCF2SS1-6</strain>
    </source>
</reference>
<feature type="region of interest" description="Disordered" evidence="1">
    <location>
        <begin position="126"/>
        <end position="193"/>
    </location>
</feature>
<gene>
    <name evidence="2" type="ORF">L227DRAFT_581669</name>
</gene>
<keyword evidence="3" id="KW-1185">Reference proteome</keyword>
<evidence type="ECO:0000313" key="2">
    <source>
        <dbReference type="EMBL" id="RPD53091.1"/>
    </source>
</evidence>
<feature type="compositionally biased region" description="Polar residues" evidence="1">
    <location>
        <begin position="136"/>
        <end position="152"/>
    </location>
</feature>
<accession>A0A5C2RPM8</accession>
<proteinExistence type="predicted"/>
<dbReference type="EMBL" id="ML122330">
    <property type="protein sequence ID" value="RPD53091.1"/>
    <property type="molecule type" value="Genomic_DNA"/>
</dbReference>